<dbReference type="InterPro" id="IPR022159">
    <property type="entry name" value="STIP/TFIP11_N"/>
</dbReference>
<dbReference type="Pfam" id="PF12457">
    <property type="entry name" value="TIP_N"/>
    <property type="match status" value="1"/>
</dbReference>
<evidence type="ECO:0000256" key="9">
    <source>
        <dbReference type="PIRNR" id="PIRNR017706"/>
    </source>
</evidence>
<feature type="compositionally biased region" description="Acidic residues" evidence="11">
    <location>
        <begin position="81"/>
        <end position="95"/>
    </location>
</feature>
<keyword evidence="10" id="KW-0175">Coiled coil</keyword>
<dbReference type="GO" id="GO:0000390">
    <property type="term" value="P:spliceosomal complex disassembly"/>
    <property type="evidence" value="ECO:0007669"/>
    <property type="project" value="InterPro"/>
</dbReference>
<dbReference type="PIRSF" id="PIRSF017706">
    <property type="entry name" value="TFIP11"/>
    <property type="match status" value="1"/>
</dbReference>
<feature type="domain" description="G-patch" evidence="12">
    <location>
        <begin position="146"/>
        <end position="192"/>
    </location>
</feature>
<keyword evidence="6 9" id="KW-0508">mRNA splicing</keyword>
<feature type="compositionally biased region" description="Acidic residues" evidence="11">
    <location>
        <begin position="1"/>
        <end position="12"/>
    </location>
</feature>
<evidence type="ECO:0000256" key="1">
    <source>
        <dbReference type="ARBA" id="ARBA00004123"/>
    </source>
</evidence>
<dbReference type="EMBL" id="LR791060">
    <property type="protein sequence ID" value="CAB3266922.1"/>
    <property type="molecule type" value="mRNA"/>
</dbReference>
<evidence type="ECO:0000256" key="7">
    <source>
        <dbReference type="ARBA" id="ARBA00023242"/>
    </source>
</evidence>
<feature type="compositionally biased region" description="Acidic residues" evidence="11">
    <location>
        <begin position="206"/>
        <end position="215"/>
    </location>
</feature>
<organism evidence="13">
    <name type="scientific">Phallusia mammillata</name>
    <dbReference type="NCBI Taxonomy" id="59560"/>
    <lineage>
        <taxon>Eukaryota</taxon>
        <taxon>Metazoa</taxon>
        <taxon>Chordata</taxon>
        <taxon>Tunicata</taxon>
        <taxon>Ascidiacea</taxon>
        <taxon>Phlebobranchia</taxon>
        <taxon>Ascidiidae</taxon>
        <taxon>Phallusia</taxon>
    </lineage>
</organism>
<feature type="compositionally biased region" description="Basic and acidic residues" evidence="11">
    <location>
        <begin position="221"/>
        <end position="230"/>
    </location>
</feature>
<protein>
    <recommendedName>
        <fullName evidence="3">Tuftelin-interacting protein 11</fullName>
    </recommendedName>
    <alternativeName>
        <fullName evidence="8">Septin and tuftelin-interacting protein 1</fullName>
    </alternativeName>
</protein>
<gene>
    <name evidence="13" type="primary">Tfip11</name>
</gene>
<accession>A0A6F9DU18</accession>
<feature type="compositionally biased region" description="Polar residues" evidence="11">
    <location>
        <begin position="14"/>
        <end position="23"/>
    </location>
</feature>
<evidence type="ECO:0000256" key="8">
    <source>
        <dbReference type="ARBA" id="ARBA00029836"/>
    </source>
</evidence>
<feature type="region of interest" description="Disordered" evidence="11">
    <location>
        <begin position="1"/>
        <end position="35"/>
    </location>
</feature>
<dbReference type="PANTHER" id="PTHR23329">
    <property type="entry name" value="TUFTELIN-INTERACTING PROTEIN 11-RELATED"/>
    <property type="match status" value="1"/>
</dbReference>
<evidence type="ECO:0000256" key="4">
    <source>
        <dbReference type="ARBA" id="ARBA00022664"/>
    </source>
</evidence>
<feature type="region of interest" description="Disordered" evidence="11">
    <location>
        <begin position="188"/>
        <end position="266"/>
    </location>
</feature>
<dbReference type="InterPro" id="IPR024933">
    <property type="entry name" value="TFP11"/>
</dbReference>
<evidence type="ECO:0000259" key="12">
    <source>
        <dbReference type="PROSITE" id="PS50174"/>
    </source>
</evidence>
<dbReference type="GO" id="GO:0071008">
    <property type="term" value="C:U2-type post-mRNA release spliceosomal complex"/>
    <property type="evidence" value="ECO:0007669"/>
    <property type="project" value="TreeGrafter"/>
</dbReference>
<feature type="coiled-coil region" evidence="10">
    <location>
        <begin position="350"/>
        <end position="377"/>
    </location>
</feature>
<sequence length="813" mass="94135">MAGVYDSDDGNEVESFSLSNSDLLNEFNPDRPTFKQTREDALYGMWATEEESGWSTFKQKKQKYSTPVNFVSGGLKQTETLPEEEEEQVNEETTNENEKGEAFIKSKKSFATTKPKAAPSKVTYSLQTKGKKEKVDQKFASFERHTKGIGMKLMQKMGYKVGKGLGKGNQGIVNPIEAHKRVRKVGLGAAGTERTKQSLIHFPTQDSEDEEDEEFKSELQQWRKGDEPKEKKPKYKYKTIEELKKSGKTARKRKEASPEPTTAPTSGLANVKVIDMTGKEKKVFSGYHAIAGRVAAGSDVESDVEAEEREDRSGIFSCPELLHNLDTLIEETEQKILSVDRQKQYEDDRSVGLEHQRTKLEETLEKEADEINRVETVLRTIQLCEERLTTEGNNEDLLDHFAEVIAELQEKYFAEYRMFELSDLARVMVYPLLQKYFANWNPLKDPRFGISEMKRWKLLFELDKSAYAVQNVSEDTDVYQHMMWDVWMPFVRTALLSWDPHDCEPMLNLIEQWMPFLPSWMLENVLNQLVLPRLQQEVDRWNPVTDPVPLHSWIHPWLPHMHERLESLYGPIRHKLATALQMWHPRDPSARIILEPWQKVFSRGSWDAFIIKTILPKLAKCLQEFVVDPRKQDLQDFECVVAWEGLIPLPSLVTLLEKHFFSKWLQALSVWLNGNADFDEVTKWYTGWKSMFSEELSANSFVKDRFKQALKMMNRAVEGFKQEPTEYEQPEAPQEDYRYQRTAPASSVPSSFKDLVQMRAEERGMLFMPLPKNRDGQTLYRLGEHVVYIDKGVIFQKAGDAYLPVSLQDMLEQ</sequence>
<evidence type="ECO:0000256" key="10">
    <source>
        <dbReference type="SAM" id="Coils"/>
    </source>
</evidence>
<comment type="subcellular location">
    <subcellularLocation>
        <location evidence="1 9">Nucleus</location>
    </subcellularLocation>
</comment>
<comment type="similarity">
    <text evidence="2 9">Belongs to the TFP11/STIP family.</text>
</comment>
<keyword evidence="5 9" id="KW-0747">Spliceosome</keyword>
<keyword evidence="7 9" id="KW-0539">Nucleus</keyword>
<dbReference type="Pfam" id="PF07842">
    <property type="entry name" value="GCFC"/>
    <property type="match status" value="1"/>
</dbReference>
<dbReference type="InterPro" id="IPR000467">
    <property type="entry name" value="G_patch_dom"/>
</dbReference>
<reference evidence="13" key="1">
    <citation type="submission" date="2020-04" db="EMBL/GenBank/DDBJ databases">
        <authorList>
            <person name="Neveu A P."/>
        </authorList>
    </citation>
    <scope>NUCLEOTIDE SEQUENCE</scope>
    <source>
        <tissue evidence="13">Whole embryo</tissue>
    </source>
</reference>
<feature type="region of interest" description="Disordered" evidence="11">
    <location>
        <begin position="71"/>
        <end position="102"/>
    </location>
</feature>
<dbReference type="SMART" id="SM00443">
    <property type="entry name" value="G_patch"/>
    <property type="match status" value="1"/>
</dbReference>
<evidence type="ECO:0000256" key="5">
    <source>
        <dbReference type="ARBA" id="ARBA00022728"/>
    </source>
</evidence>
<dbReference type="InterPro" id="IPR022783">
    <property type="entry name" value="GCFC_dom"/>
</dbReference>
<evidence type="ECO:0000256" key="2">
    <source>
        <dbReference type="ARBA" id="ARBA00010900"/>
    </source>
</evidence>
<dbReference type="Pfam" id="PF01585">
    <property type="entry name" value="G-patch"/>
    <property type="match status" value="1"/>
</dbReference>
<name>A0A6F9DU18_9ASCI</name>
<dbReference type="PANTHER" id="PTHR23329:SF1">
    <property type="entry name" value="TUFTELIN-INTERACTING PROTEIN 11"/>
    <property type="match status" value="1"/>
</dbReference>
<evidence type="ECO:0000256" key="11">
    <source>
        <dbReference type="SAM" id="MobiDB-lite"/>
    </source>
</evidence>
<evidence type="ECO:0000256" key="6">
    <source>
        <dbReference type="ARBA" id="ARBA00023187"/>
    </source>
</evidence>
<evidence type="ECO:0000313" key="13">
    <source>
        <dbReference type="EMBL" id="CAB3266922.1"/>
    </source>
</evidence>
<dbReference type="InterPro" id="IPR045211">
    <property type="entry name" value="TFP11/STIP/Ntr1"/>
</dbReference>
<evidence type="ECO:0000256" key="3">
    <source>
        <dbReference type="ARBA" id="ARBA00015137"/>
    </source>
</evidence>
<dbReference type="GO" id="GO:0003676">
    <property type="term" value="F:nucleic acid binding"/>
    <property type="evidence" value="ECO:0007669"/>
    <property type="project" value="InterPro"/>
</dbReference>
<proteinExistence type="evidence at transcript level"/>
<dbReference type="PROSITE" id="PS50174">
    <property type="entry name" value="G_PATCH"/>
    <property type="match status" value="1"/>
</dbReference>
<keyword evidence="4 9" id="KW-0507">mRNA processing</keyword>
<dbReference type="AlphaFoldDB" id="A0A6F9DU18"/>